<gene>
    <name evidence="1" type="ORF">BD809_102544</name>
</gene>
<accession>A0A5S5CDC2</accession>
<evidence type="ECO:0000313" key="1">
    <source>
        <dbReference type="EMBL" id="TYP76326.1"/>
    </source>
</evidence>
<name>A0A5S5CDC2_9FLAO</name>
<dbReference type="Proteomes" id="UP000324376">
    <property type="component" value="Unassembled WGS sequence"/>
</dbReference>
<keyword evidence="2" id="KW-1185">Reference proteome</keyword>
<dbReference type="EMBL" id="VNHU01000002">
    <property type="protein sequence ID" value="TYP76326.1"/>
    <property type="molecule type" value="Genomic_DNA"/>
</dbReference>
<dbReference type="AlphaFoldDB" id="A0A5S5CDC2"/>
<organism evidence="1 2">
    <name type="scientific">Aquimarina intermedia</name>
    <dbReference type="NCBI Taxonomy" id="350814"/>
    <lineage>
        <taxon>Bacteria</taxon>
        <taxon>Pseudomonadati</taxon>
        <taxon>Bacteroidota</taxon>
        <taxon>Flavobacteriia</taxon>
        <taxon>Flavobacteriales</taxon>
        <taxon>Flavobacteriaceae</taxon>
        <taxon>Aquimarina</taxon>
    </lineage>
</organism>
<comment type="caution">
    <text evidence="1">The sequence shown here is derived from an EMBL/GenBank/DDBJ whole genome shotgun (WGS) entry which is preliminary data.</text>
</comment>
<proteinExistence type="predicted"/>
<reference evidence="1 2" key="1">
    <citation type="submission" date="2019-07" db="EMBL/GenBank/DDBJ databases">
        <title>Genomic Encyclopedia of Archaeal and Bacterial Type Strains, Phase II (KMG-II): from individual species to whole genera.</title>
        <authorList>
            <person name="Goeker M."/>
        </authorList>
    </citation>
    <scope>NUCLEOTIDE SEQUENCE [LARGE SCALE GENOMIC DNA]</scope>
    <source>
        <strain evidence="1 2">DSM 17527</strain>
    </source>
</reference>
<protein>
    <submittedName>
        <fullName evidence="1">Uncharacterized protein</fullName>
    </submittedName>
</protein>
<sequence>MKLIGLDLDKKVDNTTIFYIFVRDSMGDASLFNEID</sequence>
<evidence type="ECO:0000313" key="2">
    <source>
        <dbReference type="Proteomes" id="UP000324376"/>
    </source>
</evidence>